<dbReference type="SUPFAM" id="SSF52266">
    <property type="entry name" value="SGNH hydrolase"/>
    <property type="match status" value="1"/>
</dbReference>
<feature type="domain" description="Sialate O-acetylesterase" evidence="2">
    <location>
        <begin position="89"/>
        <end position="292"/>
    </location>
</feature>
<evidence type="ECO:0000313" key="3">
    <source>
        <dbReference type="EMBL" id="MCI5754710.1"/>
    </source>
</evidence>
<dbReference type="PANTHER" id="PTHR22901:SF0">
    <property type="entry name" value="SIALATE O-ACETYLESTERASE"/>
    <property type="match status" value="1"/>
</dbReference>
<evidence type="ECO:0000259" key="2">
    <source>
        <dbReference type="Pfam" id="PF03629"/>
    </source>
</evidence>
<name>A0AAE3JZC8_9BACT</name>
<dbReference type="GO" id="GO:0001681">
    <property type="term" value="F:sialate O-acetylesterase activity"/>
    <property type="evidence" value="ECO:0007669"/>
    <property type="project" value="InterPro"/>
</dbReference>
<protein>
    <recommendedName>
        <fullName evidence="2">Sialate O-acetylesterase domain-containing protein</fullName>
    </recommendedName>
</protein>
<dbReference type="GO" id="GO:0005975">
    <property type="term" value="P:carbohydrate metabolic process"/>
    <property type="evidence" value="ECO:0007669"/>
    <property type="project" value="TreeGrafter"/>
</dbReference>
<dbReference type="Gene3D" id="3.40.50.1110">
    <property type="entry name" value="SGNH hydrolase"/>
    <property type="match status" value="1"/>
</dbReference>
<reference evidence="3 4" key="1">
    <citation type="submission" date="2022-03" db="EMBL/GenBank/DDBJ databases">
        <title>Metagenome-assembled genomes from swine fecal metagenomes.</title>
        <authorList>
            <person name="Holman D.B."/>
            <person name="Kommadath A."/>
        </authorList>
    </citation>
    <scope>NUCLEOTIDE SEQUENCE [LARGE SCALE GENOMIC DNA]</scope>
    <source>
        <strain evidence="3">SUG147</strain>
    </source>
</reference>
<proteinExistence type="predicted"/>
<dbReference type="InterPro" id="IPR036514">
    <property type="entry name" value="SGNH_hydro_sf"/>
</dbReference>
<dbReference type="Proteomes" id="UP001139365">
    <property type="component" value="Unassembled WGS sequence"/>
</dbReference>
<keyword evidence="1" id="KW-0378">Hydrolase</keyword>
<evidence type="ECO:0000256" key="1">
    <source>
        <dbReference type="ARBA" id="ARBA00022801"/>
    </source>
</evidence>
<dbReference type="Pfam" id="PF03629">
    <property type="entry name" value="SASA"/>
    <property type="match status" value="1"/>
</dbReference>
<accession>A0AAE3JZC8</accession>
<comment type="caution">
    <text evidence="3">The sequence shown here is derived from an EMBL/GenBank/DDBJ whole genome shotgun (WGS) entry which is preliminary data.</text>
</comment>
<dbReference type="InterPro" id="IPR039329">
    <property type="entry name" value="SIAE"/>
</dbReference>
<dbReference type="AlphaFoldDB" id="A0AAE3JZC8"/>
<dbReference type="PANTHER" id="PTHR22901">
    <property type="entry name" value="SIALATE O-ACETYLESTERASE"/>
    <property type="match status" value="1"/>
</dbReference>
<evidence type="ECO:0000313" key="4">
    <source>
        <dbReference type="Proteomes" id="UP001139365"/>
    </source>
</evidence>
<dbReference type="EMBL" id="JALEMU010000006">
    <property type="protein sequence ID" value="MCI5754710.1"/>
    <property type="molecule type" value="Genomic_DNA"/>
</dbReference>
<gene>
    <name evidence="3" type="ORF">MR241_00250</name>
</gene>
<dbReference type="InterPro" id="IPR005181">
    <property type="entry name" value="SASA"/>
</dbReference>
<sequence>MKLNSVYSDGALLLCCAVTDVRGTAEPGKTVRAELKQGRRTVRFAEAVCGSDGHFSVPIQGEPASFDEYSLEVTCGDERVTVSNILFGELWLTAGQSNMAMPNWTMENREEFLDTAAKHCIRFYKFTTACDSFENPPFTEAYDTPGKWSGSYDREGAKNASAAACAACLVLAERFESEGCPIPVGFVDTSIGATSIETWLPLSVTDGEMKEYLIKTGHYTYPDKRAGDCRDHYDHNSVFFNSVIAPLGGLKTRGMLWYQGEGNTGADPVFRECYKQAVFCLHREYRARFGEPDGKFPLICSLLYPWIYGDDGMVRMGYVNEGISDAAAENGEISAVPIHDLPAKWSYYYDYNPIHPTNKYGCGERLGEVMLAVSYGGEGMSSAAHIRKCVRKKGALELHFSTCGEKLYHTGDRLNGFFIAAKNGVYVPADAVIISRTAVRVSAEHIPTPSAVCYQMSDLQNDGNLFCGNLPVAPFATERDKPVFAPIKPWLFAGRDSQFTLIEGGPNSNAFCYPVRFPLPGTSLCHDPAYRAVRLLSADAKSCGFYVKAQKAMPLDLHRYSAMKFDIYARPEVGVTVKLTLNSGDAVKEKLIKADLSDAGEGTGIICCTVPLHLKAADTVTKAEFLFDIENQAYPTVAIGDIALVPKRGRLL</sequence>
<organism evidence="3 4">
    <name type="scientific">Candidatus Colimorpha enterica</name>
    <dbReference type="NCBI Taxonomy" id="3083063"/>
    <lineage>
        <taxon>Bacteria</taxon>
        <taxon>Pseudomonadati</taxon>
        <taxon>Bacteroidota</taxon>
        <taxon>Bacteroidia</taxon>
        <taxon>Bacteroidales</taxon>
        <taxon>Candidatus Colimorpha</taxon>
    </lineage>
</organism>